<feature type="region of interest" description="Disordered" evidence="1">
    <location>
        <begin position="1"/>
        <end position="33"/>
    </location>
</feature>
<sequence length="33" mass="3791">MLGAHGERRRGVRACGSAQARNERGRRQRQQEI</sequence>
<name>A0A0E9R159_ANGAN</name>
<accession>A0A0E9R159</accession>
<evidence type="ECO:0000313" key="2">
    <source>
        <dbReference type="EMBL" id="JAH22906.1"/>
    </source>
</evidence>
<evidence type="ECO:0000256" key="1">
    <source>
        <dbReference type="SAM" id="MobiDB-lite"/>
    </source>
</evidence>
<dbReference type="EMBL" id="GBXM01085671">
    <property type="protein sequence ID" value="JAH22906.1"/>
    <property type="molecule type" value="Transcribed_RNA"/>
</dbReference>
<protein>
    <submittedName>
        <fullName evidence="2">Uncharacterized protein</fullName>
    </submittedName>
</protein>
<dbReference type="AlphaFoldDB" id="A0A0E9R159"/>
<feature type="compositionally biased region" description="Basic and acidic residues" evidence="1">
    <location>
        <begin position="21"/>
        <end position="33"/>
    </location>
</feature>
<organism evidence="2">
    <name type="scientific">Anguilla anguilla</name>
    <name type="common">European freshwater eel</name>
    <name type="synonym">Muraena anguilla</name>
    <dbReference type="NCBI Taxonomy" id="7936"/>
    <lineage>
        <taxon>Eukaryota</taxon>
        <taxon>Metazoa</taxon>
        <taxon>Chordata</taxon>
        <taxon>Craniata</taxon>
        <taxon>Vertebrata</taxon>
        <taxon>Euteleostomi</taxon>
        <taxon>Actinopterygii</taxon>
        <taxon>Neopterygii</taxon>
        <taxon>Teleostei</taxon>
        <taxon>Anguilliformes</taxon>
        <taxon>Anguillidae</taxon>
        <taxon>Anguilla</taxon>
    </lineage>
</organism>
<reference evidence="2" key="1">
    <citation type="submission" date="2014-11" db="EMBL/GenBank/DDBJ databases">
        <authorList>
            <person name="Amaro Gonzalez C."/>
        </authorList>
    </citation>
    <scope>NUCLEOTIDE SEQUENCE</scope>
</reference>
<reference evidence="2" key="2">
    <citation type="journal article" date="2015" name="Fish Shellfish Immunol.">
        <title>Early steps in the European eel (Anguilla anguilla)-Vibrio vulnificus interaction in the gills: Role of the RtxA13 toxin.</title>
        <authorList>
            <person name="Callol A."/>
            <person name="Pajuelo D."/>
            <person name="Ebbesson L."/>
            <person name="Teles M."/>
            <person name="MacKenzie S."/>
            <person name="Amaro C."/>
        </authorList>
    </citation>
    <scope>NUCLEOTIDE SEQUENCE</scope>
</reference>
<proteinExistence type="predicted"/>